<proteinExistence type="predicted"/>
<comment type="caution">
    <text evidence="2">The sequence shown here is derived from an EMBL/GenBank/DDBJ whole genome shotgun (WGS) entry which is preliminary data.</text>
</comment>
<accession>A0A1F6EXE7</accession>
<dbReference type="EMBL" id="MFLW01000020">
    <property type="protein sequence ID" value="OGG78222.1"/>
    <property type="molecule type" value="Genomic_DNA"/>
</dbReference>
<gene>
    <name evidence="2" type="ORF">A3A36_01815</name>
</gene>
<dbReference type="AlphaFoldDB" id="A0A1F6EXE7"/>
<reference evidence="2 3" key="1">
    <citation type="journal article" date="2016" name="Nat. Commun.">
        <title>Thousands of microbial genomes shed light on interconnected biogeochemical processes in an aquifer system.</title>
        <authorList>
            <person name="Anantharaman K."/>
            <person name="Brown C.T."/>
            <person name="Hug L.A."/>
            <person name="Sharon I."/>
            <person name="Castelle C.J."/>
            <person name="Probst A.J."/>
            <person name="Thomas B.C."/>
            <person name="Singh A."/>
            <person name="Wilkins M.J."/>
            <person name="Karaoz U."/>
            <person name="Brodie E.L."/>
            <person name="Williams K.H."/>
            <person name="Hubbard S.S."/>
            <person name="Banfield J.F."/>
        </authorList>
    </citation>
    <scope>NUCLEOTIDE SEQUENCE [LARGE SCALE GENOMIC DNA]</scope>
</reference>
<sequence>MVKHPVPIPSPYYNPNEQVEDLYYDAMELADSGKGGARKAEKLLVTALKLDPHSVQVHIGFAHVYGALGNKVKAEVHIKNAYQETQKLFPIWPKRMEWGVLENRPYMRAVQYRADLYADAKENEKAAELYRLLLKMNPNDNQGVRYTISGIYAGIGGTEINAMFDEGNEKQNWDALELLVKEQNARHKFWNKPR</sequence>
<evidence type="ECO:0000313" key="2">
    <source>
        <dbReference type="EMBL" id="OGG78222.1"/>
    </source>
</evidence>
<protein>
    <submittedName>
        <fullName evidence="2">Uncharacterized protein</fullName>
    </submittedName>
</protein>
<dbReference type="SUPFAM" id="SSF48452">
    <property type="entry name" value="TPR-like"/>
    <property type="match status" value="1"/>
</dbReference>
<name>A0A1F6EXE7_9BACT</name>
<evidence type="ECO:0000313" key="3">
    <source>
        <dbReference type="Proteomes" id="UP000178811"/>
    </source>
</evidence>
<dbReference type="InterPro" id="IPR011990">
    <property type="entry name" value="TPR-like_helical_dom_sf"/>
</dbReference>
<evidence type="ECO:0000256" key="1">
    <source>
        <dbReference type="PROSITE-ProRule" id="PRU00339"/>
    </source>
</evidence>
<dbReference type="Gene3D" id="1.25.40.10">
    <property type="entry name" value="Tetratricopeptide repeat domain"/>
    <property type="match status" value="1"/>
</dbReference>
<dbReference type="Proteomes" id="UP000178811">
    <property type="component" value="Unassembled WGS sequence"/>
</dbReference>
<feature type="repeat" description="TPR" evidence="1">
    <location>
        <begin position="107"/>
        <end position="140"/>
    </location>
</feature>
<organism evidence="2 3">
    <name type="scientific">Candidatus Kaiserbacteria bacterium RIFCSPLOWO2_01_FULL_52_12b</name>
    <dbReference type="NCBI Taxonomy" id="1798509"/>
    <lineage>
        <taxon>Bacteria</taxon>
        <taxon>Candidatus Kaiseribacteriota</taxon>
    </lineage>
</organism>
<dbReference type="InterPro" id="IPR019734">
    <property type="entry name" value="TPR_rpt"/>
</dbReference>
<dbReference type="PROSITE" id="PS50005">
    <property type="entry name" value="TPR"/>
    <property type="match status" value="1"/>
</dbReference>
<keyword evidence="1" id="KW-0802">TPR repeat</keyword>